<evidence type="ECO:0000256" key="1">
    <source>
        <dbReference type="ARBA" id="ARBA00009356"/>
    </source>
</evidence>
<dbReference type="SUPFAM" id="SSF56053">
    <property type="entry name" value="Ribosomal protein L6"/>
    <property type="match status" value="2"/>
</dbReference>
<evidence type="ECO:0000313" key="9">
    <source>
        <dbReference type="EMBL" id="GBG64081.1"/>
    </source>
</evidence>
<dbReference type="PRINTS" id="PR00059">
    <property type="entry name" value="RIBOSOMALL6"/>
</dbReference>
<dbReference type="InterPro" id="IPR020040">
    <property type="entry name" value="Ribosomal_uL6_a/b-dom"/>
</dbReference>
<dbReference type="NCBIfam" id="TIGR03654">
    <property type="entry name" value="L6_bact"/>
    <property type="match status" value="1"/>
</dbReference>
<accession>A0A388K1Z5</accession>
<reference evidence="9 10" key="1">
    <citation type="journal article" date="2018" name="Cell">
        <title>The Chara Genome: Secondary Complexity and Implications for Plant Terrestrialization.</title>
        <authorList>
            <person name="Nishiyama T."/>
            <person name="Sakayama H."/>
            <person name="Vries J.D."/>
            <person name="Buschmann H."/>
            <person name="Saint-Marcoux D."/>
            <person name="Ullrich K.K."/>
            <person name="Haas F.B."/>
            <person name="Vanderstraeten L."/>
            <person name="Becker D."/>
            <person name="Lang D."/>
            <person name="Vosolsobe S."/>
            <person name="Rombauts S."/>
            <person name="Wilhelmsson P.K.I."/>
            <person name="Janitza P."/>
            <person name="Kern R."/>
            <person name="Heyl A."/>
            <person name="Rumpler F."/>
            <person name="Villalobos L.I.A.C."/>
            <person name="Clay J.M."/>
            <person name="Skokan R."/>
            <person name="Toyoda A."/>
            <person name="Suzuki Y."/>
            <person name="Kagoshima H."/>
            <person name="Schijlen E."/>
            <person name="Tajeshwar N."/>
            <person name="Catarino B."/>
            <person name="Hetherington A.J."/>
            <person name="Saltykova A."/>
            <person name="Bonnot C."/>
            <person name="Breuninger H."/>
            <person name="Symeonidi A."/>
            <person name="Radhakrishnan G.V."/>
            <person name="Van Nieuwerburgh F."/>
            <person name="Deforce D."/>
            <person name="Chang C."/>
            <person name="Karol K.G."/>
            <person name="Hedrich R."/>
            <person name="Ulvskov P."/>
            <person name="Glockner G."/>
            <person name="Delwiche C.F."/>
            <person name="Petrasek J."/>
            <person name="Van de Peer Y."/>
            <person name="Friml J."/>
            <person name="Beilby M."/>
            <person name="Dolan L."/>
            <person name="Kohara Y."/>
            <person name="Sugano S."/>
            <person name="Fujiyama A."/>
            <person name="Delaux P.-M."/>
            <person name="Quint M."/>
            <person name="TheiBen G."/>
            <person name="Hagemann M."/>
            <person name="Harholt J."/>
            <person name="Dunand C."/>
            <person name="Zachgo S."/>
            <person name="Langdale J."/>
            <person name="Maumus F."/>
            <person name="Straeten D.V.D."/>
            <person name="Gould S.B."/>
            <person name="Rensing S.A."/>
        </authorList>
    </citation>
    <scope>NUCLEOTIDE SEQUENCE [LARGE SCALE GENOMIC DNA]</scope>
    <source>
        <strain evidence="9 10">S276</strain>
    </source>
</reference>
<dbReference type="InterPro" id="IPR002358">
    <property type="entry name" value="Ribosomal_uL6_CS"/>
</dbReference>
<name>A0A388K1Z5_CHABU</name>
<protein>
    <recommendedName>
        <fullName evidence="6">Large ribosomal subunit protein uL6c</fullName>
    </recommendedName>
</protein>
<dbReference type="Proteomes" id="UP000265515">
    <property type="component" value="Unassembled WGS sequence"/>
</dbReference>
<dbReference type="FunFam" id="3.90.930.12:FF:000002">
    <property type="entry name" value="50S ribosomal protein L6"/>
    <property type="match status" value="1"/>
</dbReference>
<dbReference type="OMA" id="GDFCANI"/>
<evidence type="ECO:0000256" key="6">
    <source>
        <dbReference type="ARBA" id="ARBA00069413"/>
    </source>
</evidence>
<dbReference type="OrthoDB" id="540873at2759"/>
<evidence type="ECO:0000313" key="10">
    <source>
        <dbReference type="Proteomes" id="UP000265515"/>
    </source>
</evidence>
<evidence type="ECO:0000256" key="3">
    <source>
        <dbReference type="ARBA" id="ARBA00022884"/>
    </source>
</evidence>
<evidence type="ECO:0000256" key="5">
    <source>
        <dbReference type="ARBA" id="ARBA00023274"/>
    </source>
</evidence>
<dbReference type="InterPro" id="IPR036789">
    <property type="entry name" value="Ribosomal_uL6-like_a/b-dom_sf"/>
</dbReference>
<dbReference type="Pfam" id="PF00347">
    <property type="entry name" value="Ribosomal_L6"/>
    <property type="match status" value="2"/>
</dbReference>
<dbReference type="FunFam" id="3.90.930.12:FF:000001">
    <property type="entry name" value="50S ribosomal protein L6"/>
    <property type="match status" value="1"/>
</dbReference>
<dbReference type="GO" id="GO:1990904">
    <property type="term" value="C:ribonucleoprotein complex"/>
    <property type="evidence" value="ECO:0007669"/>
    <property type="project" value="UniProtKB-KW"/>
</dbReference>
<dbReference type="GO" id="GO:0019843">
    <property type="term" value="F:rRNA binding"/>
    <property type="evidence" value="ECO:0007669"/>
    <property type="project" value="UniProtKB-KW"/>
</dbReference>
<dbReference type="Gene3D" id="3.90.930.12">
    <property type="entry name" value="Ribosomal protein L6, alpha-beta domain"/>
    <property type="match status" value="2"/>
</dbReference>
<dbReference type="GO" id="GO:0003729">
    <property type="term" value="F:mRNA binding"/>
    <property type="evidence" value="ECO:0007669"/>
    <property type="project" value="EnsemblPlants"/>
</dbReference>
<dbReference type="PANTHER" id="PTHR11655:SF14">
    <property type="entry name" value="LARGE RIBOSOMAL SUBUNIT PROTEIN UL6M"/>
    <property type="match status" value="1"/>
</dbReference>
<evidence type="ECO:0000259" key="8">
    <source>
        <dbReference type="Pfam" id="PF00347"/>
    </source>
</evidence>
<keyword evidence="3" id="KW-0694">RNA-binding</keyword>
<dbReference type="AlphaFoldDB" id="A0A388K1Z5"/>
<dbReference type="PROSITE" id="PS00525">
    <property type="entry name" value="RIBOSOMAL_L6_1"/>
    <property type="match status" value="1"/>
</dbReference>
<gene>
    <name evidence="9" type="ORF">CBR_g40529</name>
</gene>
<proteinExistence type="inferred from homology"/>
<dbReference type="GO" id="GO:0003735">
    <property type="term" value="F:structural constituent of ribosome"/>
    <property type="evidence" value="ECO:0007669"/>
    <property type="project" value="EnsemblPlants"/>
</dbReference>
<keyword evidence="5 7" id="KW-0687">Ribonucleoprotein</keyword>
<dbReference type="EMBL" id="BFEA01000046">
    <property type="protein sequence ID" value="GBG64081.1"/>
    <property type="molecule type" value="Genomic_DNA"/>
</dbReference>
<organism evidence="9 10">
    <name type="scientific">Chara braunii</name>
    <name type="common">Braun's stonewort</name>
    <dbReference type="NCBI Taxonomy" id="69332"/>
    <lineage>
        <taxon>Eukaryota</taxon>
        <taxon>Viridiplantae</taxon>
        <taxon>Streptophyta</taxon>
        <taxon>Charophyceae</taxon>
        <taxon>Charales</taxon>
        <taxon>Characeae</taxon>
        <taxon>Chara</taxon>
    </lineage>
</organism>
<dbReference type="Gramene" id="GBG64081">
    <property type="protein sequence ID" value="GBG64081"/>
    <property type="gene ID" value="CBR_g40529"/>
</dbReference>
<sequence>MQVMAVQAVSSSSGFLALSAAQPQQQLRAEASNGDARERSFQVYAVASLINSSSSCSGNSTRRWLSSEFFSRGADELVLSAVATSSRTSSLSSTRSPSCRPLHHLKIVCKESRIGKAPIAVPKGVEYKLGENSLVVNGPLGQLSREYPPEVKLTVGDDGMLTVARAMDTRRARQMHGLFRTLTDNMFVGVSKGFEKKLEMNGVGYRAAVNGNVLQMSLGYSHPVLMDIPLGLKVKVEGNTNITVTGYDKVAVGDFCANIRSKRPPEPYKGKGIKYSDEIIRRKEGKTGKKK</sequence>
<comment type="similarity">
    <text evidence="1 7">Belongs to the universal ribosomal protein uL6 family.</text>
</comment>
<comment type="caution">
    <text evidence="9">The sequence shown here is derived from an EMBL/GenBank/DDBJ whole genome shotgun (WGS) entry which is preliminary data.</text>
</comment>
<evidence type="ECO:0000256" key="4">
    <source>
        <dbReference type="ARBA" id="ARBA00022980"/>
    </source>
</evidence>
<feature type="domain" description="Large ribosomal subunit protein uL6 alpha-beta" evidence="8">
    <location>
        <begin position="121"/>
        <end position="193"/>
    </location>
</feature>
<evidence type="ECO:0000256" key="2">
    <source>
        <dbReference type="ARBA" id="ARBA00022730"/>
    </source>
</evidence>
<dbReference type="HAMAP" id="MF_01365_B">
    <property type="entry name" value="Ribosomal_uL6_B"/>
    <property type="match status" value="1"/>
</dbReference>
<dbReference type="InterPro" id="IPR019906">
    <property type="entry name" value="Ribosomal_uL6_bac-type"/>
</dbReference>
<dbReference type="InterPro" id="IPR000702">
    <property type="entry name" value="Ribosomal_uL6-like"/>
</dbReference>
<dbReference type="STRING" id="69332.A0A388K1Z5"/>
<feature type="domain" description="Large ribosomal subunit protein uL6 alpha-beta" evidence="8">
    <location>
        <begin position="202"/>
        <end position="275"/>
    </location>
</feature>
<dbReference type="PANTHER" id="PTHR11655">
    <property type="entry name" value="60S/50S RIBOSOMAL PROTEIN L6/L9"/>
    <property type="match status" value="1"/>
</dbReference>
<dbReference type="GO" id="GO:0005840">
    <property type="term" value="C:ribosome"/>
    <property type="evidence" value="ECO:0007669"/>
    <property type="project" value="UniProtKB-KW"/>
</dbReference>
<keyword evidence="10" id="KW-1185">Reference proteome</keyword>
<evidence type="ECO:0000256" key="7">
    <source>
        <dbReference type="RuleBase" id="RU003869"/>
    </source>
</evidence>
<dbReference type="GO" id="GO:0006412">
    <property type="term" value="P:translation"/>
    <property type="evidence" value="ECO:0007669"/>
    <property type="project" value="InterPro"/>
</dbReference>
<keyword evidence="2" id="KW-0699">rRNA-binding</keyword>
<keyword evidence="4 7" id="KW-0689">Ribosomal protein</keyword>